<accession>A0A3A9AB60</accession>
<reference evidence="2 3" key="1">
    <citation type="submission" date="2018-09" db="EMBL/GenBank/DDBJ databases">
        <title>Murine metabolic-syndrome-specific gut microbial biobank.</title>
        <authorList>
            <person name="Liu C."/>
        </authorList>
    </citation>
    <scope>NUCLEOTIDE SEQUENCE [LARGE SCALE GENOMIC DNA]</scope>
    <source>
        <strain evidence="2 3">0.1xD8-82</strain>
    </source>
</reference>
<dbReference type="Pfam" id="PF06961">
    <property type="entry name" value="DUF1294"/>
    <property type="match status" value="1"/>
</dbReference>
<organism evidence="2 3">
    <name type="scientific">Parablautia intestinalis</name>
    <dbReference type="NCBI Taxonomy" id="2320100"/>
    <lineage>
        <taxon>Bacteria</taxon>
        <taxon>Bacillati</taxon>
        <taxon>Bacillota</taxon>
        <taxon>Clostridia</taxon>
        <taxon>Lachnospirales</taxon>
        <taxon>Lachnospiraceae</taxon>
        <taxon>Parablautia</taxon>
    </lineage>
</organism>
<keyword evidence="3" id="KW-1185">Reference proteome</keyword>
<protein>
    <submittedName>
        <fullName evidence="2">DUF1294 domain-containing protein</fullName>
    </submittedName>
</protein>
<dbReference type="Proteomes" id="UP000280696">
    <property type="component" value="Unassembled WGS sequence"/>
</dbReference>
<feature type="transmembrane region" description="Helical" evidence="1">
    <location>
        <begin position="6"/>
        <end position="24"/>
    </location>
</feature>
<dbReference type="PIRSF" id="PIRSF002599">
    <property type="entry name" value="Cold_shock_A"/>
    <property type="match status" value="1"/>
</dbReference>
<gene>
    <name evidence="2" type="ORF">D7V94_19095</name>
</gene>
<proteinExistence type="predicted"/>
<name>A0A3A9AB60_9FIRM</name>
<keyword evidence="1" id="KW-1133">Transmembrane helix</keyword>
<dbReference type="GO" id="GO:0003676">
    <property type="term" value="F:nucleic acid binding"/>
    <property type="evidence" value="ECO:0007669"/>
    <property type="project" value="InterPro"/>
</dbReference>
<dbReference type="InterPro" id="IPR010718">
    <property type="entry name" value="DUF1294"/>
</dbReference>
<comment type="caution">
    <text evidence="2">The sequence shown here is derived from an EMBL/GenBank/DDBJ whole genome shotgun (WGS) entry which is preliminary data.</text>
</comment>
<dbReference type="EMBL" id="RAYQ01000027">
    <property type="protein sequence ID" value="RKI88607.1"/>
    <property type="molecule type" value="Genomic_DNA"/>
</dbReference>
<evidence type="ECO:0000256" key="1">
    <source>
        <dbReference type="SAM" id="Phobius"/>
    </source>
</evidence>
<evidence type="ECO:0000313" key="2">
    <source>
        <dbReference type="EMBL" id="RKI88607.1"/>
    </source>
</evidence>
<keyword evidence="1" id="KW-0472">Membrane</keyword>
<evidence type="ECO:0000313" key="3">
    <source>
        <dbReference type="Proteomes" id="UP000280696"/>
    </source>
</evidence>
<dbReference type="RefSeq" id="WP_120471907.1">
    <property type="nucleotide sequence ID" value="NZ_CATAJS010000030.1"/>
</dbReference>
<dbReference type="AlphaFoldDB" id="A0A3A9AB60"/>
<feature type="transmembrane region" description="Helical" evidence="1">
    <location>
        <begin position="71"/>
        <end position="92"/>
    </location>
</feature>
<dbReference type="OrthoDB" id="1698854at2"/>
<sequence length="97" mass="10800">MDVITLLSTYFAVINLIGFALMGIDKYRAKKRAFRIPEATLFIVAIIGGSIGSIAGMYIFRHKTRHRSFVYGMPFILIAQIALIVAVLHAPVEISFL</sequence>
<keyword evidence="1" id="KW-0812">Transmembrane</keyword>
<dbReference type="InterPro" id="IPR012156">
    <property type="entry name" value="Cold_shock_CspA"/>
</dbReference>
<feature type="transmembrane region" description="Helical" evidence="1">
    <location>
        <begin position="36"/>
        <end position="59"/>
    </location>
</feature>